<comment type="caution">
    <text evidence="7">The sequence shown here is derived from an EMBL/GenBank/DDBJ whole genome shotgun (WGS) entry which is preliminary data.</text>
</comment>
<dbReference type="SUPFAM" id="SSF69304">
    <property type="entry name" value="Tricorn protease N-terminal domain"/>
    <property type="match status" value="1"/>
</dbReference>
<sequence precursor="true">MMTMMKRITSLLLLLFWAVQASAAPLTIEITEGAEGALPIAVVPFGWAGPGALAIGSEIAEIVRSDLQRSGRFAALPVKDMLARPQSDADVEFRDWKVLGMDNLVVGQVRPNGQGGFLVRFQLFDVFKGEQLIGYNFPTTHRDLRSTAHKIADIIYEKLTGQPGAFDTRIAYVVSTNKADGTQEVSLKVADADGFEPQTIVTSSEPLMSPSWSPDGRRLAYVSFEQKKASIYIQEVFTGRRQKVASFKGINGAPAWSPDGRNMALTLSKDGNPEIYVLNLNKNSLNRLTNHYAIDTEPAWSPDGRYVIFTSDRGGKPQIYRVPAFGGKVTRVTFEGSYNARASYAPDGESLTLVTRQGGDFRIAVLNLSNNALQVLSDGRLDESPSFAPNGSMIIYATKINGKGELAAVSVDGSIRQRLALQEGDVREPVWSPYTKTNRRNQ</sequence>
<evidence type="ECO:0000256" key="3">
    <source>
        <dbReference type="ARBA" id="ARBA00022729"/>
    </source>
</evidence>
<dbReference type="InterPro" id="IPR014167">
    <property type="entry name" value="Tol-Pal_TolB"/>
</dbReference>
<dbReference type="InterPro" id="IPR007195">
    <property type="entry name" value="TolB_N"/>
</dbReference>
<gene>
    <name evidence="5 7" type="primary">tolB</name>
    <name evidence="7" type="ORF">FHP88_08570</name>
</gene>
<comment type="function">
    <text evidence="5">Part of the Tol-Pal system, which plays a role in outer membrane invagination during cell division and is important for maintaining outer membrane integrity.</text>
</comment>
<proteinExistence type="inferred from homology"/>
<keyword evidence="8" id="KW-1185">Reference proteome</keyword>
<organism evidence="7 8">
    <name type="scientific">Sedimenticola selenatireducens</name>
    <dbReference type="NCBI Taxonomy" id="191960"/>
    <lineage>
        <taxon>Bacteria</taxon>
        <taxon>Pseudomonadati</taxon>
        <taxon>Pseudomonadota</taxon>
        <taxon>Gammaproteobacteria</taxon>
        <taxon>Chromatiales</taxon>
        <taxon>Sedimenticolaceae</taxon>
        <taxon>Sedimenticola</taxon>
    </lineage>
</organism>
<dbReference type="Gene3D" id="2.120.10.30">
    <property type="entry name" value="TolB, C-terminal domain"/>
    <property type="match status" value="1"/>
</dbReference>
<keyword evidence="3 5" id="KW-0732">Signal</keyword>
<dbReference type="NCBIfam" id="TIGR02800">
    <property type="entry name" value="propeller_TolB"/>
    <property type="match status" value="1"/>
</dbReference>
<dbReference type="SUPFAM" id="SSF52964">
    <property type="entry name" value="TolB, N-terminal domain"/>
    <property type="match status" value="1"/>
</dbReference>
<dbReference type="Pfam" id="PF07676">
    <property type="entry name" value="PD40"/>
    <property type="match status" value="4"/>
</dbReference>
<dbReference type="InterPro" id="IPR011042">
    <property type="entry name" value="6-blade_b-propeller_TolB-like"/>
</dbReference>
<evidence type="ECO:0000313" key="7">
    <source>
        <dbReference type="EMBL" id="TVO75537.1"/>
    </source>
</evidence>
<evidence type="ECO:0000256" key="2">
    <source>
        <dbReference type="ARBA" id="ARBA00009820"/>
    </source>
</evidence>
<dbReference type="PANTHER" id="PTHR36842">
    <property type="entry name" value="PROTEIN TOLB HOMOLOG"/>
    <property type="match status" value="1"/>
</dbReference>
<keyword evidence="4 5" id="KW-0574">Periplasm</keyword>
<dbReference type="EMBL" id="VMNH01000008">
    <property type="protein sequence ID" value="TVO75537.1"/>
    <property type="molecule type" value="Genomic_DNA"/>
</dbReference>
<dbReference type="InterPro" id="IPR011659">
    <property type="entry name" value="WD40"/>
</dbReference>
<reference evidence="7 8" key="1">
    <citation type="submission" date="2019-07" db="EMBL/GenBank/DDBJ databases">
        <title>The pathways for chlorine oxyanion respiration interact through the shared metabolite chlorate.</title>
        <authorList>
            <person name="Barnum T.P."/>
            <person name="Cheng Y."/>
            <person name="Hill K.A."/>
            <person name="Lucas L.N."/>
            <person name="Carlson H.K."/>
            <person name="Coates J.D."/>
        </authorList>
    </citation>
    <scope>NUCLEOTIDE SEQUENCE [LARGE SCALE GENOMIC DNA]</scope>
    <source>
        <strain evidence="7 8">BK-1</strain>
    </source>
</reference>
<dbReference type="Proteomes" id="UP000316649">
    <property type="component" value="Unassembled WGS sequence"/>
</dbReference>
<dbReference type="Pfam" id="PF04052">
    <property type="entry name" value="TolB_N"/>
    <property type="match status" value="1"/>
</dbReference>
<dbReference type="AlphaFoldDB" id="A0A558DX00"/>
<feature type="signal peptide" evidence="5">
    <location>
        <begin position="1"/>
        <end position="23"/>
    </location>
</feature>
<comment type="similarity">
    <text evidence="2 5">Belongs to the TolB family.</text>
</comment>
<evidence type="ECO:0000313" key="8">
    <source>
        <dbReference type="Proteomes" id="UP000316649"/>
    </source>
</evidence>
<comment type="subunit">
    <text evidence="5">The Tol-Pal system is composed of five core proteins: the inner membrane proteins TolA, TolQ and TolR, the periplasmic protein TolB and the outer membrane protein Pal. They form a network linking the inner and outer membranes and the peptidoglycan layer.</text>
</comment>
<dbReference type="GO" id="GO:0017038">
    <property type="term" value="P:protein import"/>
    <property type="evidence" value="ECO:0007669"/>
    <property type="project" value="InterPro"/>
</dbReference>
<dbReference type="OrthoDB" id="9802240at2"/>
<dbReference type="GO" id="GO:0042597">
    <property type="term" value="C:periplasmic space"/>
    <property type="evidence" value="ECO:0007669"/>
    <property type="project" value="UniProtKB-SubCell"/>
</dbReference>
<dbReference type="PANTHER" id="PTHR36842:SF1">
    <property type="entry name" value="PROTEIN TOLB"/>
    <property type="match status" value="1"/>
</dbReference>
<name>A0A558DX00_9GAMM</name>
<keyword evidence="5" id="KW-0132">Cell division</keyword>
<comment type="subcellular location">
    <subcellularLocation>
        <location evidence="1 5">Periplasm</location>
    </subcellularLocation>
</comment>
<keyword evidence="5" id="KW-0131">Cell cycle</keyword>
<dbReference type="Gene3D" id="3.40.50.10070">
    <property type="entry name" value="TolB, N-terminal domain"/>
    <property type="match status" value="1"/>
</dbReference>
<feature type="domain" description="TolB N-terminal" evidence="6">
    <location>
        <begin position="26"/>
        <end position="132"/>
    </location>
</feature>
<dbReference type="HAMAP" id="MF_00671">
    <property type="entry name" value="TolB"/>
    <property type="match status" value="1"/>
</dbReference>
<protein>
    <recommendedName>
        <fullName evidence="5">Tol-Pal system protein TolB</fullName>
    </recommendedName>
</protein>
<accession>A0A558DX00</accession>
<evidence type="ECO:0000256" key="5">
    <source>
        <dbReference type="HAMAP-Rule" id="MF_00671"/>
    </source>
</evidence>
<dbReference type="GO" id="GO:0051301">
    <property type="term" value="P:cell division"/>
    <property type="evidence" value="ECO:0007669"/>
    <property type="project" value="UniProtKB-UniRule"/>
</dbReference>
<evidence type="ECO:0000256" key="4">
    <source>
        <dbReference type="ARBA" id="ARBA00022764"/>
    </source>
</evidence>
<evidence type="ECO:0000256" key="1">
    <source>
        <dbReference type="ARBA" id="ARBA00004418"/>
    </source>
</evidence>
<evidence type="ECO:0000259" key="6">
    <source>
        <dbReference type="Pfam" id="PF04052"/>
    </source>
</evidence>
<feature type="chain" id="PRO_5022275424" description="Tol-Pal system protein TolB" evidence="5">
    <location>
        <begin position="24"/>
        <end position="442"/>
    </location>
</feature>